<dbReference type="EMBL" id="PQFF01000187">
    <property type="protein sequence ID" value="RHZ76232.1"/>
    <property type="molecule type" value="Genomic_DNA"/>
</dbReference>
<reference evidence="1 2" key="1">
    <citation type="submission" date="2018-08" db="EMBL/GenBank/DDBJ databases">
        <title>Genome and evolution of the arbuscular mycorrhizal fungus Diversispora epigaea (formerly Glomus versiforme) and its bacterial endosymbionts.</title>
        <authorList>
            <person name="Sun X."/>
            <person name="Fei Z."/>
            <person name="Harrison M."/>
        </authorList>
    </citation>
    <scope>NUCLEOTIDE SEQUENCE [LARGE SCALE GENOMIC DNA]</scope>
    <source>
        <strain evidence="1 2">IT104</strain>
    </source>
</reference>
<sequence length="128" mass="14612">MSFWKEFVERIYPEGSQQVQVLVGVASPSFQTSAAGVHINIRPEGSQHVQVLVGVASPSFQTSAAGVHIIIWPGHIQANWIKKARFHQDYPTPHDRPCMPRYFKHMPRSRVIETCDVIRKKSDYWDAI</sequence>
<evidence type="ECO:0000313" key="2">
    <source>
        <dbReference type="Proteomes" id="UP000266861"/>
    </source>
</evidence>
<name>A0A397IN18_9GLOM</name>
<accession>A0A397IN18</accession>
<organism evidence="1 2">
    <name type="scientific">Diversispora epigaea</name>
    <dbReference type="NCBI Taxonomy" id="1348612"/>
    <lineage>
        <taxon>Eukaryota</taxon>
        <taxon>Fungi</taxon>
        <taxon>Fungi incertae sedis</taxon>
        <taxon>Mucoromycota</taxon>
        <taxon>Glomeromycotina</taxon>
        <taxon>Glomeromycetes</taxon>
        <taxon>Diversisporales</taxon>
        <taxon>Diversisporaceae</taxon>
        <taxon>Diversispora</taxon>
    </lineage>
</organism>
<dbReference type="OrthoDB" id="10494066at2759"/>
<evidence type="ECO:0000313" key="1">
    <source>
        <dbReference type="EMBL" id="RHZ76232.1"/>
    </source>
</evidence>
<protein>
    <submittedName>
        <fullName evidence="1">Uncharacterized protein</fullName>
    </submittedName>
</protein>
<proteinExistence type="predicted"/>
<gene>
    <name evidence="1" type="ORF">Glove_199g99</name>
</gene>
<dbReference type="AlphaFoldDB" id="A0A397IN18"/>
<comment type="caution">
    <text evidence="1">The sequence shown here is derived from an EMBL/GenBank/DDBJ whole genome shotgun (WGS) entry which is preliminary data.</text>
</comment>
<keyword evidence="2" id="KW-1185">Reference proteome</keyword>
<dbReference type="Proteomes" id="UP000266861">
    <property type="component" value="Unassembled WGS sequence"/>
</dbReference>